<dbReference type="PANTHER" id="PTHR37984:SF5">
    <property type="entry name" value="PROTEIN NYNRIN-LIKE"/>
    <property type="match status" value="1"/>
</dbReference>
<dbReference type="PANTHER" id="PTHR37984">
    <property type="entry name" value="PROTEIN CBG26694"/>
    <property type="match status" value="1"/>
</dbReference>
<reference evidence="2" key="2">
    <citation type="submission" date="2022-01" db="EMBL/GenBank/DDBJ databases">
        <authorList>
            <person name="Yamashiro T."/>
            <person name="Shiraishi A."/>
            <person name="Satake H."/>
            <person name="Nakayama K."/>
        </authorList>
    </citation>
    <scope>NUCLEOTIDE SEQUENCE</scope>
</reference>
<keyword evidence="3" id="KW-1185">Reference proteome</keyword>
<evidence type="ECO:0000313" key="2">
    <source>
        <dbReference type="EMBL" id="GJS99444.1"/>
    </source>
</evidence>
<dbReference type="EMBL" id="BQNB010012117">
    <property type="protein sequence ID" value="GJS99444.1"/>
    <property type="molecule type" value="Genomic_DNA"/>
</dbReference>
<dbReference type="InterPro" id="IPR050951">
    <property type="entry name" value="Retrovirus_Pol_polyprotein"/>
</dbReference>
<sequence length="475" mass="54333">MIMNLSPLSVRIDKLQLGRVTCEFTHTELIFNYVVKTHLSLIPNQLVALHIIETNSTNDNSNESFDDLFLMHDSPKFHSESIYNLIDSMEFSSVSMLLTAVPFVLTGEYLEDSMAQLREMITGFSAQNNQGARQGSQFSRLAKVEFSKFYGEGSSNEYQDTFDTLLCRVEVSEEHAISLYLEGLPTELEMSVRMFRPRTLSDAYSLTTLQEATLKAVKKKSGPFINQTNGRFGINNASGSNTKQSLLLVPTTTTNWKPKPNTPLEGQPRKQLTQKEYEEKRSKNLCFYCDQKYVSGHKCTVDTVHEEVQAHISLNTFSGTFTADVMLLLLGGYDMTLGIQWLSTLGDIKWNFQDLKMEFLYNNRRRIFEKIYLDDHLIYNKSLEDHDQHLTVVLSKMKDYSLYAKESKCVFGTTHAEYLGHVISSEGVATDPFKVQAMQTWPIPITLKQLRGFLRLTGYYRRFIKNFASISRPLT</sequence>
<evidence type="ECO:0000313" key="3">
    <source>
        <dbReference type="Proteomes" id="UP001151760"/>
    </source>
</evidence>
<dbReference type="SUPFAM" id="SSF56672">
    <property type="entry name" value="DNA/RNA polymerases"/>
    <property type="match status" value="1"/>
</dbReference>
<feature type="domain" description="Reverse transcriptase" evidence="1">
    <location>
        <begin position="367"/>
        <end position="423"/>
    </location>
</feature>
<proteinExistence type="predicted"/>
<dbReference type="Gene3D" id="3.30.70.270">
    <property type="match status" value="2"/>
</dbReference>
<accession>A0ABQ5A9Y1</accession>
<comment type="caution">
    <text evidence="2">The sequence shown here is derived from an EMBL/GenBank/DDBJ whole genome shotgun (WGS) entry which is preliminary data.</text>
</comment>
<gene>
    <name evidence="2" type="ORF">Tco_0820614</name>
</gene>
<name>A0ABQ5A9Y1_9ASTR</name>
<dbReference type="Proteomes" id="UP001151760">
    <property type="component" value="Unassembled WGS sequence"/>
</dbReference>
<organism evidence="2 3">
    <name type="scientific">Tanacetum coccineum</name>
    <dbReference type="NCBI Taxonomy" id="301880"/>
    <lineage>
        <taxon>Eukaryota</taxon>
        <taxon>Viridiplantae</taxon>
        <taxon>Streptophyta</taxon>
        <taxon>Embryophyta</taxon>
        <taxon>Tracheophyta</taxon>
        <taxon>Spermatophyta</taxon>
        <taxon>Magnoliopsida</taxon>
        <taxon>eudicotyledons</taxon>
        <taxon>Gunneridae</taxon>
        <taxon>Pentapetalae</taxon>
        <taxon>asterids</taxon>
        <taxon>campanulids</taxon>
        <taxon>Asterales</taxon>
        <taxon>Asteraceae</taxon>
        <taxon>Asteroideae</taxon>
        <taxon>Anthemideae</taxon>
        <taxon>Anthemidinae</taxon>
        <taxon>Tanacetum</taxon>
    </lineage>
</organism>
<dbReference type="Pfam" id="PF00078">
    <property type="entry name" value="RVT_1"/>
    <property type="match status" value="1"/>
</dbReference>
<evidence type="ECO:0000259" key="1">
    <source>
        <dbReference type="Pfam" id="PF00078"/>
    </source>
</evidence>
<dbReference type="InterPro" id="IPR000477">
    <property type="entry name" value="RT_dom"/>
</dbReference>
<dbReference type="InterPro" id="IPR043502">
    <property type="entry name" value="DNA/RNA_pol_sf"/>
</dbReference>
<reference evidence="2" key="1">
    <citation type="journal article" date="2022" name="Int. J. Mol. Sci.">
        <title>Draft Genome of Tanacetum Coccineum: Genomic Comparison of Closely Related Tanacetum-Family Plants.</title>
        <authorList>
            <person name="Yamashiro T."/>
            <person name="Shiraishi A."/>
            <person name="Nakayama K."/>
            <person name="Satake H."/>
        </authorList>
    </citation>
    <scope>NUCLEOTIDE SEQUENCE</scope>
</reference>
<protein>
    <submittedName>
        <fullName evidence="2">Gypsy/ty3 retroelement polyprotein</fullName>
    </submittedName>
</protein>
<dbReference type="InterPro" id="IPR043128">
    <property type="entry name" value="Rev_trsase/Diguanyl_cyclase"/>
</dbReference>